<dbReference type="SUPFAM" id="SSF52255">
    <property type="entry name" value="N5-CAIR mutase (phosphoribosylaminoimidazole carboxylase, PurE)"/>
    <property type="match status" value="1"/>
</dbReference>
<dbReference type="InterPro" id="IPR000031">
    <property type="entry name" value="PurE_dom"/>
</dbReference>
<dbReference type="EC" id="5.4.99.18" evidence="3 4"/>
<dbReference type="HAMAP" id="MF_01929">
    <property type="entry name" value="PurE_classI"/>
    <property type="match status" value="1"/>
</dbReference>
<feature type="domain" description="PurE" evidence="5">
    <location>
        <begin position="2"/>
        <end position="153"/>
    </location>
</feature>
<feature type="binding site" evidence="3">
    <location>
        <position position="40"/>
    </location>
    <ligand>
        <name>substrate</name>
    </ligand>
</feature>
<keyword evidence="6" id="KW-0456">Lyase</keyword>
<dbReference type="InterPro" id="IPR033747">
    <property type="entry name" value="PurE_ClassI"/>
</dbReference>
<accession>A0ABT7SZD7</accession>
<feature type="binding site" evidence="3">
    <location>
        <position position="10"/>
    </location>
    <ligand>
        <name>substrate</name>
    </ligand>
</feature>
<comment type="catalytic activity">
    <reaction evidence="3 4">
        <text>5-carboxyamino-1-(5-phospho-D-ribosyl)imidazole + H(+) = 5-amino-1-(5-phospho-D-ribosyl)imidazole-4-carboxylate</text>
        <dbReference type="Rhea" id="RHEA:13193"/>
        <dbReference type="ChEBI" id="CHEBI:15378"/>
        <dbReference type="ChEBI" id="CHEBI:58730"/>
        <dbReference type="ChEBI" id="CHEBI:77657"/>
        <dbReference type="EC" id="5.4.99.18"/>
    </reaction>
</comment>
<reference evidence="6 7" key="1">
    <citation type="submission" date="2023-06" db="EMBL/GenBank/DDBJ databases">
        <title>Alteromonas sp. ASW11-36 isolated from intertidal sand.</title>
        <authorList>
            <person name="Li Y."/>
        </authorList>
    </citation>
    <scope>NUCLEOTIDE SEQUENCE [LARGE SCALE GENOMIC DNA]</scope>
    <source>
        <strain evidence="6 7">ASW11-36</strain>
    </source>
</reference>
<evidence type="ECO:0000256" key="2">
    <source>
        <dbReference type="ARBA" id="ARBA00023235"/>
    </source>
</evidence>
<dbReference type="EMBL" id="JAUCBP010000011">
    <property type="protein sequence ID" value="MDM7861553.1"/>
    <property type="molecule type" value="Genomic_DNA"/>
</dbReference>
<comment type="pathway">
    <text evidence="3 4">Purine metabolism; IMP biosynthesis via de novo pathway; 5-amino-1-(5-phospho-D-ribosyl)imidazole-4-carboxylate from 5-amino-1-(5-phospho-D-ribosyl)imidazole (N5-CAIR route): step 2/2.</text>
</comment>
<name>A0ABT7SZD7_9ALTE</name>
<comment type="function">
    <text evidence="3 4">Catalyzes the conversion of N5-carboxyaminoimidazole ribonucleotide (N5-CAIR) to 4-carboxy-5-aminoimidazole ribonucleotide (CAIR).</text>
</comment>
<dbReference type="NCBIfam" id="TIGR01162">
    <property type="entry name" value="purE"/>
    <property type="match status" value="1"/>
</dbReference>
<dbReference type="InterPro" id="IPR024694">
    <property type="entry name" value="PurE_prokaryotes"/>
</dbReference>
<keyword evidence="2 3" id="KW-0413">Isomerase</keyword>
<evidence type="ECO:0000313" key="7">
    <source>
        <dbReference type="Proteomes" id="UP001234343"/>
    </source>
</evidence>
<dbReference type="PANTHER" id="PTHR23046:SF2">
    <property type="entry name" value="PHOSPHORIBOSYLAMINOIMIDAZOLE CARBOXYLASE"/>
    <property type="match status" value="1"/>
</dbReference>
<evidence type="ECO:0000259" key="5">
    <source>
        <dbReference type="SMART" id="SM01001"/>
    </source>
</evidence>
<comment type="caution">
    <text evidence="6">The sequence shown here is derived from an EMBL/GenBank/DDBJ whole genome shotgun (WGS) entry which is preliminary data.</text>
</comment>
<dbReference type="Pfam" id="PF00731">
    <property type="entry name" value="AIRC"/>
    <property type="match status" value="1"/>
</dbReference>
<gene>
    <name evidence="3 6" type="primary">purE</name>
    <name evidence="6" type="ORF">QTP81_13210</name>
</gene>
<dbReference type="Gene3D" id="3.40.50.1970">
    <property type="match status" value="1"/>
</dbReference>
<dbReference type="RefSeq" id="WP_289366162.1">
    <property type="nucleotide sequence ID" value="NZ_JAUCBP010000011.1"/>
</dbReference>
<keyword evidence="1 3" id="KW-0658">Purine biosynthesis</keyword>
<dbReference type="PIRSF" id="PIRSF001338">
    <property type="entry name" value="AIR_carboxylase"/>
    <property type="match status" value="1"/>
</dbReference>
<evidence type="ECO:0000256" key="1">
    <source>
        <dbReference type="ARBA" id="ARBA00022755"/>
    </source>
</evidence>
<dbReference type="Proteomes" id="UP001234343">
    <property type="component" value="Unassembled WGS sequence"/>
</dbReference>
<evidence type="ECO:0000256" key="4">
    <source>
        <dbReference type="PIRNR" id="PIRNR001338"/>
    </source>
</evidence>
<dbReference type="GO" id="GO:0034023">
    <property type="term" value="F:5-(carboxyamino)imidazole ribonucleotide mutase activity"/>
    <property type="evidence" value="ECO:0007669"/>
    <property type="project" value="UniProtKB-EC"/>
</dbReference>
<feature type="binding site" evidence="3">
    <location>
        <position position="13"/>
    </location>
    <ligand>
        <name>substrate</name>
    </ligand>
</feature>
<comment type="similarity">
    <text evidence="3">Belongs to the AIR carboxylase family. Class I subfamily.</text>
</comment>
<dbReference type="SMART" id="SM01001">
    <property type="entry name" value="AIRC"/>
    <property type="match status" value="1"/>
</dbReference>
<keyword evidence="7" id="KW-1185">Reference proteome</keyword>
<proteinExistence type="inferred from homology"/>
<dbReference type="GO" id="GO:0004638">
    <property type="term" value="F:phosphoribosylaminoimidazole carboxylase activity"/>
    <property type="evidence" value="ECO:0007669"/>
    <property type="project" value="UniProtKB-EC"/>
</dbReference>
<dbReference type="PANTHER" id="PTHR23046">
    <property type="entry name" value="PHOSPHORIBOSYLAMINOIMIDAZOLE CARBOXYLASE CATALYTIC SUBUNIT"/>
    <property type="match status" value="1"/>
</dbReference>
<protein>
    <recommendedName>
        <fullName evidence="3 4">N5-carboxyaminoimidazole ribonucleotide mutase</fullName>
        <shortName evidence="3 4">N5-CAIR mutase</shortName>
        <ecNumber evidence="3 4">5.4.99.18</ecNumber>
    </recommendedName>
    <alternativeName>
        <fullName evidence="3">5-(carboxyamino)imidazole ribonucleotide mutase</fullName>
    </alternativeName>
</protein>
<organism evidence="6 7">
    <name type="scientific">Alteromonas arenosi</name>
    <dbReference type="NCBI Taxonomy" id="3055817"/>
    <lineage>
        <taxon>Bacteria</taxon>
        <taxon>Pseudomonadati</taxon>
        <taxon>Pseudomonadota</taxon>
        <taxon>Gammaproteobacteria</taxon>
        <taxon>Alteromonadales</taxon>
        <taxon>Alteromonadaceae</taxon>
        <taxon>Alteromonas/Salinimonas group</taxon>
        <taxon>Alteromonas</taxon>
    </lineage>
</organism>
<evidence type="ECO:0000256" key="3">
    <source>
        <dbReference type="HAMAP-Rule" id="MF_01929"/>
    </source>
</evidence>
<evidence type="ECO:0000313" key="6">
    <source>
        <dbReference type="EMBL" id="MDM7861553.1"/>
    </source>
</evidence>
<sequence>MNKVAIVMGSTSDWPTMQNAAKMLREMGVEFEAKVVSAHRTPDRLTEFAVTAAEQGFDVIIAGAGGAAHLPGMIAAHTHLPVLGCPVRSSQLSGMDSLLSIVQMPKGVAVGTLAIGDAGAANAGLLAAQIIALHDDTVRQNIINFRAAQTEKVLASADLELPE</sequence>